<feature type="transmembrane region" description="Helical" evidence="5">
    <location>
        <begin position="60"/>
        <end position="81"/>
    </location>
</feature>
<evidence type="ECO:0000256" key="2">
    <source>
        <dbReference type="ARBA" id="ARBA00022692"/>
    </source>
</evidence>
<organism evidence="6 7">
    <name type="scientific">candidate division LCP-89 bacterium B3_LCP</name>
    <dbReference type="NCBI Taxonomy" id="2012998"/>
    <lineage>
        <taxon>Bacteria</taxon>
        <taxon>Pseudomonadati</taxon>
        <taxon>Bacteria division LCP-89</taxon>
    </lineage>
</organism>
<feature type="transmembrane region" description="Helical" evidence="5">
    <location>
        <begin position="102"/>
        <end position="123"/>
    </location>
</feature>
<evidence type="ECO:0000313" key="6">
    <source>
        <dbReference type="EMBL" id="TKJ41020.1"/>
    </source>
</evidence>
<name>A0A532V1C7_UNCL8</name>
<dbReference type="Pfam" id="PF02674">
    <property type="entry name" value="Colicin_V"/>
    <property type="match status" value="1"/>
</dbReference>
<feature type="transmembrane region" description="Helical" evidence="5">
    <location>
        <begin position="32"/>
        <end position="54"/>
    </location>
</feature>
<comment type="subcellular location">
    <subcellularLocation>
        <location evidence="1">Membrane</location>
        <topology evidence="1">Multi-pass membrane protein</topology>
    </subcellularLocation>
</comment>
<keyword evidence="4 5" id="KW-0472">Membrane</keyword>
<dbReference type="InterPro" id="IPR003825">
    <property type="entry name" value="Colicin-V_CvpA"/>
</dbReference>
<proteinExistence type="predicted"/>
<dbReference type="PANTHER" id="PTHR37306:SF1">
    <property type="entry name" value="COLICIN V PRODUCTION PROTEIN"/>
    <property type="match status" value="1"/>
</dbReference>
<dbReference type="EMBL" id="NJBN01000003">
    <property type="protein sequence ID" value="TKJ41020.1"/>
    <property type="molecule type" value="Genomic_DNA"/>
</dbReference>
<dbReference type="AlphaFoldDB" id="A0A532V1C7"/>
<protein>
    <recommendedName>
        <fullName evidence="8">Colicin V production protein</fullName>
    </recommendedName>
</protein>
<reference evidence="6 7" key="1">
    <citation type="submission" date="2017-06" db="EMBL/GenBank/DDBJ databases">
        <title>Novel microbial phyla capable of carbon fixation and sulfur reduction in deep-sea sediments.</title>
        <authorList>
            <person name="Huang J."/>
            <person name="Baker B."/>
            <person name="Wang Y."/>
        </authorList>
    </citation>
    <scope>NUCLEOTIDE SEQUENCE [LARGE SCALE GENOMIC DNA]</scope>
    <source>
        <strain evidence="6">B3_LCP</strain>
    </source>
</reference>
<keyword evidence="2 5" id="KW-0812">Transmembrane</keyword>
<evidence type="ECO:0000256" key="3">
    <source>
        <dbReference type="ARBA" id="ARBA00022989"/>
    </source>
</evidence>
<keyword evidence="3 5" id="KW-1133">Transmembrane helix</keyword>
<dbReference type="Proteomes" id="UP000319619">
    <property type="component" value="Unassembled WGS sequence"/>
</dbReference>
<feature type="transmembrane region" description="Helical" evidence="5">
    <location>
        <begin position="6"/>
        <end position="25"/>
    </location>
</feature>
<dbReference type="PANTHER" id="PTHR37306">
    <property type="entry name" value="COLICIN V PRODUCTION PROTEIN"/>
    <property type="match status" value="1"/>
</dbReference>
<evidence type="ECO:0000256" key="1">
    <source>
        <dbReference type="ARBA" id="ARBA00004141"/>
    </source>
</evidence>
<dbReference type="GO" id="GO:0009403">
    <property type="term" value="P:toxin biosynthetic process"/>
    <property type="evidence" value="ECO:0007669"/>
    <property type="project" value="InterPro"/>
</dbReference>
<gene>
    <name evidence="6" type="ORF">CEE37_04975</name>
</gene>
<dbReference type="GO" id="GO:0016020">
    <property type="term" value="C:membrane"/>
    <property type="evidence" value="ECO:0007669"/>
    <property type="project" value="UniProtKB-SubCell"/>
</dbReference>
<sequence>MHYLDIIILIIVVASAIEGTVQGFVYEVCSLLGLIAGFFLAVEFFSLLAGHLGFIPIPDWLIKAIAFLLILVAANIIFRLVGKSLRLVLRKIFMGWLDRIAGAVFGLVRGIVIVLLITLILLFTPISSILEKEAPTTRFMTPSIETVQPFLKMLVGKKLDLPDVI</sequence>
<accession>A0A532V1C7</accession>
<evidence type="ECO:0000256" key="5">
    <source>
        <dbReference type="SAM" id="Phobius"/>
    </source>
</evidence>
<comment type="caution">
    <text evidence="6">The sequence shown here is derived from an EMBL/GenBank/DDBJ whole genome shotgun (WGS) entry which is preliminary data.</text>
</comment>
<evidence type="ECO:0000313" key="7">
    <source>
        <dbReference type="Proteomes" id="UP000319619"/>
    </source>
</evidence>
<evidence type="ECO:0000256" key="4">
    <source>
        <dbReference type="ARBA" id="ARBA00023136"/>
    </source>
</evidence>
<evidence type="ECO:0008006" key="8">
    <source>
        <dbReference type="Google" id="ProtNLM"/>
    </source>
</evidence>